<dbReference type="Proteomes" id="UP000628840">
    <property type="component" value="Unassembled WGS sequence"/>
</dbReference>
<keyword evidence="1" id="KW-1133">Transmembrane helix</keyword>
<sequence length="87" mass="9597">MNGNIPEYSMWYISQRPDLVLYYINYTLGVLVVGLSGDLVVETALILAEDGASASRDSSTTGSTPRVNGSISDLVLIPEELFDHRYR</sequence>
<evidence type="ECO:0000313" key="3">
    <source>
        <dbReference type="Proteomes" id="UP000628840"/>
    </source>
</evidence>
<accession>A0A830EY09</accession>
<keyword evidence="1" id="KW-0472">Membrane</keyword>
<proteinExistence type="predicted"/>
<evidence type="ECO:0000313" key="2">
    <source>
        <dbReference type="EMBL" id="GGL40632.1"/>
    </source>
</evidence>
<dbReference type="AlphaFoldDB" id="A0A830EY09"/>
<keyword evidence="1" id="KW-0812">Transmembrane</keyword>
<dbReference type="EMBL" id="BMPF01000004">
    <property type="protein sequence ID" value="GGL40632.1"/>
    <property type="molecule type" value="Genomic_DNA"/>
</dbReference>
<organism evidence="2 3">
    <name type="scientific">Halarchaeum grantii</name>
    <dbReference type="NCBI Taxonomy" id="1193105"/>
    <lineage>
        <taxon>Archaea</taxon>
        <taxon>Methanobacteriati</taxon>
        <taxon>Methanobacteriota</taxon>
        <taxon>Stenosarchaea group</taxon>
        <taxon>Halobacteria</taxon>
        <taxon>Halobacteriales</taxon>
        <taxon>Halobacteriaceae</taxon>
    </lineage>
</organism>
<keyword evidence="3" id="KW-1185">Reference proteome</keyword>
<comment type="caution">
    <text evidence="2">The sequence shown here is derived from an EMBL/GenBank/DDBJ whole genome shotgun (WGS) entry which is preliminary data.</text>
</comment>
<protein>
    <submittedName>
        <fullName evidence="2">Uncharacterized protein</fullName>
    </submittedName>
</protein>
<reference evidence="2 3" key="1">
    <citation type="journal article" date="2019" name="Int. J. Syst. Evol. Microbiol.">
        <title>The Global Catalogue of Microorganisms (GCM) 10K type strain sequencing project: providing services to taxonomists for standard genome sequencing and annotation.</title>
        <authorList>
            <consortium name="The Broad Institute Genomics Platform"/>
            <consortium name="The Broad Institute Genome Sequencing Center for Infectious Disease"/>
            <person name="Wu L."/>
            <person name="Ma J."/>
        </authorList>
    </citation>
    <scope>NUCLEOTIDE SEQUENCE [LARGE SCALE GENOMIC DNA]</scope>
    <source>
        <strain evidence="2 3">JCM 19585</strain>
    </source>
</reference>
<evidence type="ECO:0000256" key="1">
    <source>
        <dbReference type="SAM" id="Phobius"/>
    </source>
</evidence>
<gene>
    <name evidence="2" type="ORF">GCM10009037_25440</name>
</gene>
<feature type="transmembrane region" description="Helical" evidence="1">
    <location>
        <begin position="20"/>
        <end position="41"/>
    </location>
</feature>
<name>A0A830EY09_9EURY</name>